<evidence type="ECO:0000313" key="2">
    <source>
        <dbReference type="Proteomes" id="UP000604083"/>
    </source>
</evidence>
<name>A0A934VNA1_9BACT</name>
<evidence type="ECO:0000313" key="1">
    <source>
        <dbReference type="EMBL" id="MBK1834815.1"/>
    </source>
</evidence>
<dbReference type="Pfam" id="PF06258">
    <property type="entry name" value="Mito_fiss_Elm1"/>
    <property type="match status" value="1"/>
</dbReference>
<organism evidence="1 2">
    <name type="scientific">Roseibacillus ishigakijimensis</name>
    <dbReference type="NCBI Taxonomy" id="454146"/>
    <lineage>
        <taxon>Bacteria</taxon>
        <taxon>Pseudomonadati</taxon>
        <taxon>Verrucomicrobiota</taxon>
        <taxon>Verrucomicrobiia</taxon>
        <taxon>Verrucomicrobiales</taxon>
        <taxon>Verrucomicrobiaceae</taxon>
        <taxon>Roseibacillus</taxon>
    </lineage>
</organism>
<sequence length="292" mass="32079">MQILILSDGKKGHENQSLGLAEALLRRREGQIELLNLSQGTGLSPRKADLVIAAGHRTHPFLLQQARRNRCPSVVIMKPTLPSFLFTRCLIPEHDLKPGKKKRANLIATKGALNRIPETLPPKQGKGLLMLGGASKHFRWEGEPVLDAVESVVRAHPELTWTVGDSRRTPPGLLARLEERNLPLTLAPHQTSGGTWLRDEMLASRVAWITPDSTSMLFEALTAGCRVGTLPLPACGTRLSRAHDLLVNQGWVTPFSPHNSSIPLPEPPARLHETARCAELLLPELCPLPPQK</sequence>
<gene>
    <name evidence="1" type="ORF">JIN78_12155</name>
</gene>
<proteinExistence type="predicted"/>
<dbReference type="EMBL" id="JAENIO010000032">
    <property type="protein sequence ID" value="MBK1834815.1"/>
    <property type="molecule type" value="Genomic_DNA"/>
</dbReference>
<dbReference type="RefSeq" id="WP_200392248.1">
    <property type="nucleotide sequence ID" value="NZ_JAENIO010000032.1"/>
</dbReference>
<dbReference type="InterPro" id="IPR009367">
    <property type="entry name" value="Elm1-like"/>
</dbReference>
<comment type="caution">
    <text evidence="1">The sequence shown here is derived from an EMBL/GenBank/DDBJ whole genome shotgun (WGS) entry which is preliminary data.</text>
</comment>
<reference evidence="1" key="1">
    <citation type="submission" date="2021-01" db="EMBL/GenBank/DDBJ databases">
        <title>Modified the classification status of verrucomicrobia.</title>
        <authorList>
            <person name="Feng X."/>
        </authorList>
    </citation>
    <scope>NUCLEOTIDE SEQUENCE</scope>
    <source>
        <strain evidence="1">KCTC 12986</strain>
    </source>
</reference>
<dbReference type="Proteomes" id="UP000604083">
    <property type="component" value="Unassembled WGS sequence"/>
</dbReference>
<dbReference type="AlphaFoldDB" id="A0A934VNA1"/>
<accession>A0A934VNA1</accession>
<keyword evidence="2" id="KW-1185">Reference proteome</keyword>
<protein>
    <submittedName>
        <fullName evidence="1">Mitochondrial fission ELM1 family protein</fullName>
    </submittedName>
</protein>